<keyword evidence="4" id="KW-1185">Reference proteome</keyword>
<dbReference type="AlphaFoldDB" id="A0A2G9TKG0"/>
<dbReference type="Pfam" id="PF00106">
    <property type="entry name" value="adh_short"/>
    <property type="match status" value="1"/>
</dbReference>
<comment type="similarity">
    <text evidence="1">Belongs to the short-chain dehydrogenases/reductases (SDR) family.</text>
</comment>
<dbReference type="PANTHER" id="PTHR24322:SF736">
    <property type="entry name" value="RETINOL DEHYDROGENASE 10"/>
    <property type="match status" value="1"/>
</dbReference>
<dbReference type="PRINTS" id="PR00081">
    <property type="entry name" value="GDHRDH"/>
</dbReference>
<dbReference type="EMBL" id="KZ361085">
    <property type="protein sequence ID" value="PIO58461.1"/>
    <property type="molecule type" value="Genomic_DNA"/>
</dbReference>
<dbReference type="GO" id="GO:0016616">
    <property type="term" value="F:oxidoreductase activity, acting on the CH-OH group of donors, NAD or NADP as acceptor"/>
    <property type="evidence" value="ECO:0007669"/>
    <property type="project" value="TreeGrafter"/>
</dbReference>
<feature type="non-terminal residue" evidence="3">
    <location>
        <position position="186"/>
    </location>
</feature>
<evidence type="ECO:0000256" key="1">
    <source>
        <dbReference type="ARBA" id="ARBA00006484"/>
    </source>
</evidence>
<dbReference type="Proteomes" id="UP000230423">
    <property type="component" value="Unassembled WGS sequence"/>
</dbReference>
<dbReference type="GO" id="GO:0005811">
    <property type="term" value="C:lipid droplet"/>
    <property type="evidence" value="ECO:0007669"/>
    <property type="project" value="TreeGrafter"/>
</dbReference>
<proteinExistence type="inferred from homology"/>
<evidence type="ECO:0000313" key="4">
    <source>
        <dbReference type="Proteomes" id="UP000230423"/>
    </source>
</evidence>
<dbReference type="PANTHER" id="PTHR24322">
    <property type="entry name" value="PKSB"/>
    <property type="match status" value="1"/>
</dbReference>
<organism evidence="3 4">
    <name type="scientific">Teladorsagia circumcincta</name>
    <name type="common">Brown stomach worm</name>
    <name type="synonym">Ostertagia circumcincta</name>
    <dbReference type="NCBI Taxonomy" id="45464"/>
    <lineage>
        <taxon>Eukaryota</taxon>
        <taxon>Metazoa</taxon>
        <taxon>Ecdysozoa</taxon>
        <taxon>Nematoda</taxon>
        <taxon>Chromadorea</taxon>
        <taxon>Rhabditida</taxon>
        <taxon>Rhabditina</taxon>
        <taxon>Rhabditomorpha</taxon>
        <taxon>Strongyloidea</taxon>
        <taxon>Trichostrongylidae</taxon>
        <taxon>Teladorsagia</taxon>
    </lineage>
</organism>
<accession>A0A2G9TKG0</accession>
<dbReference type="InterPro" id="IPR036291">
    <property type="entry name" value="NAD(P)-bd_dom_sf"/>
</dbReference>
<reference evidence="3 4" key="1">
    <citation type="submission" date="2015-09" db="EMBL/GenBank/DDBJ databases">
        <title>Draft genome of the parasitic nematode Teladorsagia circumcincta isolate WARC Sus (inbred).</title>
        <authorList>
            <person name="Mitreva M."/>
        </authorList>
    </citation>
    <scope>NUCLEOTIDE SEQUENCE [LARGE SCALE GENOMIC DNA]</scope>
    <source>
        <strain evidence="3 4">S</strain>
    </source>
</reference>
<keyword evidence="2" id="KW-0560">Oxidoreductase</keyword>
<gene>
    <name evidence="3" type="ORF">TELCIR_20104</name>
</gene>
<name>A0A2G9TKG0_TELCI</name>
<dbReference type="OrthoDB" id="10253736at2759"/>
<evidence type="ECO:0000256" key="2">
    <source>
        <dbReference type="ARBA" id="ARBA00023002"/>
    </source>
</evidence>
<feature type="non-terminal residue" evidence="3">
    <location>
        <position position="1"/>
    </location>
</feature>
<evidence type="ECO:0000313" key="3">
    <source>
        <dbReference type="EMBL" id="PIO58461.1"/>
    </source>
</evidence>
<sequence length="186" mass="20990">TKCQENPFHDESSRLSRVSSFLPFFILFKDLPRLFLQRRKKIENQVVVITGGAMGIGKEVSKRLAVQQKAKVCILDVNEKEGLNTVNEITNEGGVAHYFRCDVSDHESLQSVKKEIQAHPQLAVLRIGECLDMSEKDYKINSDVNILGHIYTVRTFLPEMIAAQRGHIVSVGSICSYYGEHYGTAY</sequence>
<dbReference type="InterPro" id="IPR002347">
    <property type="entry name" value="SDR_fam"/>
</dbReference>
<dbReference type="SUPFAM" id="SSF51735">
    <property type="entry name" value="NAD(P)-binding Rossmann-fold domains"/>
    <property type="match status" value="1"/>
</dbReference>
<protein>
    <submittedName>
        <fullName evidence="3">Oxidoreductase, short chain dehydrogenase/reductase family protein</fullName>
    </submittedName>
</protein>
<dbReference type="Gene3D" id="3.40.50.720">
    <property type="entry name" value="NAD(P)-binding Rossmann-like Domain"/>
    <property type="match status" value="1"/>
</dbReference>